<sequence>MSARDYTAKAVAIVNAGSAIKAKIKEANEDLARAFDVLERLVKDALLAVMREERDAGRAVIDNNTGCETYAKKGSRFDHANQAYYGFPFDLHNYRAKHRAAVEAVVGTEALAETFTTIEDLFALRLEVKAVEVVKFERKEAGAEEAIKDRVLKSFEEWLKDRKETFDWSKRIIEEFNKEVPTAEDMKLPVSINPVYCRNFHGTTWVRIDWFLAGKKVPFQVIMGAAQTVADEKEGK</sequence>
<proteinExistence type="predicted"/>
<name>A0A0F6WCV4_9CAUD</name>
<organism evidence="1 2">
    <name type="scientific">Sinorhizobium phage phiN3</name>
    <dbReference type="NCBI Taxonomy" id="1647405"/>
    <lineage>
        <taxon>Viruses</taxon>
        <taxon>Duplodnaviria</taxon>
        <taxon>Heunggongvirae</taxon>
        <taxon>Uroviricota</taxon>
        <taxon>Caudoviricetes</taxon>
        <taxon>Emdodecavirus</taxon>
        <taxon>Emdodecavirus N3</taxon>
    </lineage>
</organism>
<dbReference type="RefSeq" id="YP_009212623.1">
    <property type="nucleotide sequence ID" value="NC_028945.1"/>
</dbReference>
<dbReference type="KEGG" id="vg:26639118"/>
<keyword evidence="2" id="KW-1185">Reference proteome</keyword>
<gene>
    <name evidence="1" type="ORF">PHIN3_383</name>
</gene>
<evidence type="ECO:0000313" key="2">
    <source>
        <dbReference type="Proteomes" id="UP000202958"/>
    </source>
</evidence>
<evidence type="ECO:0000313" key="1">
    <source>
        <dbReference type="EMBL" id="AKF13646.1"/>
    </source>
</evidence>
<accession>A0A0F6WCV4</accession>
<dbReference type="EMBL" id="KR052482">
    <property type="protein sequence ID" value="AKF13646.1"/>
    <property type="molecule type" value="Genomic_DNA"/>
</dbReference>
<dbReference type="OrthoDB" id="38476at10239"/>
<protein>
    <submittedName>
        <fullName evidence="1">Uncharacterized protein</fullName>
    </submittedName>
</protein>
<dbReference type="GeneID" id="26639118"/>
<reference evidence="1 2" key="1">
    <citation type="submission" date="2015-04" db="EMBL/GenBank/DDBJ databases">
        <authorList>
            <person name="Hodson T.S."/>
            <person name="Hyde J.R."/>
            <person name="Schouten J.T."/>
            <person name="Crockett J.T."/>
            <person name="Smith T.A."/>
            <person name="Merrill B.D."/>
            <person name="Crook M.B."/>
            <person name="Griffitts J.S."/>
            <person name="Burnett S.H."/>
            <person name="Grose J.H."/>
            <person name="Breakwell D.P."/>
        </authorList>
    </citation>
    <scope>NUCLEOTIDE SEQUENCE [LARGE SCALE GENOMIC DNA]</scope>
</reference>
<dbReference type="Proteomes" id="UP000202958">
    <property type="component" value="Segment"/>
</dbReference>